<dbReference type="PROSITE" id="PS51184">
    <property type="entry name" value="JMJC"/>
    <property type="match status" value="1"/>
</dbReference>
<dbReference type="Pfam" id="PF13621">
    <property type="entry name" value="Cupin_8"/>
    <property type="match status" value="1"/>
</dbReference>
<protein>
    <submittedName>
        <fullName evidence="3">JmjC domain-containing protein 7-like</fullName>
    </submittedName>
</protein>
<evidence type="ECO:0000313" key="3">
    <source>
        <dbReference type="RefSeq" id="XP_018336639.1"/>
    </source>
</evidence>
<dbReference type="KEGG" id="apln:108745075"/>
<gene>
    <name evidence="3" type="primary">LOC108745075</name>
</gene>
<organism evidence="2 3">
    <name type="scientific">Agrilus planipennis</name>
    <name type="common">Emerald ash borer</name>
    <name type="synonym">Agrilus marcopoli</name>
    <dbReference type="NCBI Taxonomy" id="224129"/>
    <lineage>
        <taxon>Eukaryota</taxon>
        <taxon>Metazoa</taxon>
        <taxon>Ecdysozoa</taxon>
        <taxon>Arthropoda</taxon>
        <taxon>Hexapoda</taxon>
        <taxon>Insecta</taxon>
        <taxon>Pterygota</taxon>
        <taxon>Neoptera</taxon>
        <taxon>Endopterygota</taxon>
        <taxon>Coleoptera</taxon>
        <taxon>Polyphaga</taxon>
        <taxon>Elateriformia</taxon>
        <taxon>Buprestoidea</taxon>
        <taxon>Buprestidae</taxon>
        <taxon>Agrilinae</taxon>
        <taxon>Agrilus</taxon>
    </lineage>
</organism>
<keyword evidence="2" id="KW-1185">Reference proteome</keyword>
<evidence type="ECO:0000313" key="2">
    <source>
        <dbReference type="Proteomes" id="UP000192223"/>
    </source>
</evidence>
<dbReference type="RefSeq" id="XP_018336639.1">
    <property type="nucleotide sequence ID" value="XM_018481137.1"/>
</dbReference>
<dbReference type="FunCoup" id="A0A1W4XKX6">
    <property type="interactions" value="1302"/>
</dbReference>
<accession>A0A1W4XKX6</accession>
<dbReference type="PANTHER" id="PTHR12461:SF99">
    <property type="entry name" value="BIFUNCTIONAL PEPTIDASE AND (3S)-LYSYL HYDROXYLASE JMJD7"/>
    <property type="match status" value="1"/>
</dbReference>
<dbReference type="SUPFAM" id="SSF51197">
    <property type="entry name" value="Clavaminate synthase-like"/>
    <property type="match status" value="1"/>
</dbReference>
<dbReference type="OrthoDB" id="415358at2759"/>
<dbReference type="Proteomes" id="UP000192223">
    <property type="component" value="Unplaced"/>
</dbReference>
<dbReference type="SMART" id="SM00558">
    <property type="entry name" value="JmjC"/>
    <property type="match status" value="1"/>
</dbReference>
<dbReference type="InterPro" id="IPR041667">
    <property type="entry name" value="Cupin_8"/>
</dbReference>
<feature type="domain" description="JmjC" evidence="1">
    <location>
        <begin position="150"/>
        <end position="353"/>
    </location>
</feature>
<sequence>MCYYEKKLNTALQNFKETTDDFIFYEDPPSVFSLNSVFCENTLEFYRDYVAKGIPLLLKGACQNWNSTLKWSMDYFMKALPEKIVRVDVTPNGLADGIATRNKDGKEEDFFMLPEEQKMTMKEFIENLQNPKDNYVCYIQSQNSNFYTDYDELHTDIDLTVDWADRLFDKVPDAINFWMGDSRAVTSMHKDPYENVYFVIDGYKDFILIPPTELPFVPYEQYPIGQYKNVTPAGYEMEPQYEDSKKNMINSEIDNSQESKCKGDCHITKPKRSKVSPYKTQPWVAIDPLNPDLKKYPEFARAKVLHARVSKGDCLYLPPLWFHHVRQSHGCIAINYWYDMDYDIKYCCYELLKDLCTI</sequence>
<proteinExistence type="predicted"/>
<dbReference type="STRING" id="224129.A0A1W4XKX6"/>
<reference evidence="3" key="1">
    <citation type="submission" date="2025-08" db="UniProtKB">
        <authorList>
            <consortium name="RefSeq"/>
        </authorList>
    </citation>
    <scope>IDENTIFICATION</scope>
    <source>
        <tissue evidence="3">Entire body</tissue>
    </source>
</reference>
<dbReference type="GeneID" id="108745075"/>
<dbReference type="Gene3D" id="2.60.120.10">
    <property type="entry name" value="Jelly Rolls"/>
    <property type="match status" value="1"/>
</dbReference>
<evidence type="ECO:0000259" key="1">
    <source>
        <dbReference type="PROSITE" id="PS51184"/>
    </source>
</evidence>
<dbReference type="InterPro" id="IPR014710">
    <property type="entry name" value="RmlC-like_jellyroll"/>
</dbReference>
<dbReference type="InParanoid" id="A0A1W4XKX6"/>
<dbReference type="PANTHER" id="PTHR12461">
    <property type="entry name" value="HYPOXIA-INDUCIBLE FACTOR 1 ALPHA INHIBITOR-RELATED"/>
    <property type="match status" value="1"/>
</dbReference>
<dbReference type="AlphaFoldDB" id="A0A1W4XKX6"/>
<name>A0A1W4XKX6_AGRPL</name>
<dbReference type="InterPro" id="IPR003347">
    <property type="entry name" value="JmjC_dom"/>
</dbReference>